<keyword evidence="11" id="KW-1185">Reference proteome</keyword>
<evidence type="ECO:0000256" key="4">
    <source>
        <dbReference type="ARBA" id="ARBA00011865"/>
    </source>
</evidence>
<sequence length="492" mass="53402">MSSSLLPVAVYGLEVPPGEVMVPAHAEFPATIRITMAAIDPTEEPEADEDGNIPSVPRATLKIIKARFDSLGDDESDEEDDEYLQKLLNGADDDDSSGSEDEPNGGPSDPSKSKKARQEAGLKKLIEAAEKDQSDAEMEDAESNQNGSKSSKGKEKASDEDDEDSESDSEDDEGLGLEQYVVCTLDTERNYQQPLDITVGEDEKVFFLVSGTHTIHLTGNYVVNEDESDDGEDDEDDYDLTPELEDVIGDEDDELSDELDEIDGAERVKEIDTDEEEEAPQLVNTSNKKGKKRTAEDTAENLDDMISKENKEEAKLNKKQLKKLKNNKGEAVAAAEEGKKEGKGEGKTDKKVQFAKNLEQGPTGSAEKAKQEQKPADKKSPGVKVVQGVTIDDRKIGTGRTVKSGDKVSLRYIGKLQSNGKVFDSNKKGTPFSFKVGKGEVIKGWDIGISGMAVGGERRLTIPPNLAYGSKAIPGIPANSTLIFDVKLLEIK</sequence>
<feature type="region of interest" description="Disordered" evidence="8">
    <location>
        <begin position="264"/>
        <end position="384"/>
    </location>
</feature>
<feature type="compositionally biased region" description="Basic and acidic residues" evidence="8">
    <location>
        <begin position="367"/>
        <end position="380"/>
    </location>
</feature>
<dbReference type="Gene3D" id="3.10.50.40">
    <property type="match status" value="1"/>
</dbReference>
<evidence type="ECO:0000256" key="6">
    <source>
        <dbReference type="ARBA" id="ARBA00023235"/>
    </source>
</evidence>
<accession>A0ABR3Y8N1</accession>
<feature type="compositionally biased region" description="Acidic residues" evidence="8">
    <location>
        <begin position="224"/>
        <end position="239"/>
    </location>
</feature>
<dbReference type="Proteomes" id="UP001586593">
    <property type="component" value="Unassembled WGS sequence"/>
</dbReference>
<feature type="compositionally biased region" description="Basic residues" evidence="8">
    <location>
        <begin position="317"/>
        <end position="326"/>
    </location>
</feature>
<dbReference type="EC" id="5.2.1.8" evidence="7"/>
<comment type="function">
    <text evidence="2">PPIase that acts as a histone chaperone. Histone proline isomerase that increases the rate of cis-trans isomerization at prolines on the histone H3 N-terminal tail. Proline isomerization influences H3 methylation thereby regulating gene expression.</text>
</comment>
<evidence type="ECO:0000313" key="11">
    <source>
        <dbReference type="Proteomes" id="UP001586593"/>
    </source>
</evidence>
<dbReference type="SUPFAM" id="SSF54534">
    <property type="entry name" value="FKBP-like"/>
    <property type="match status" value="1"/>
</dbReference>
<comment type="catalytic activity">
    <reaction evidence="1 7">
        <text>[protein]-peptidylproline (omega=180) = [protein]-peptidylproline (omega=0)</text>
        <dbReference type="Rhea" id="RHEA:16237"/>
        <dbReference type="Rhea" id="RHEA-COMP:10747"/>
        <dbReference type="Rhea" id="RHEA-COMP:10748"/>
        <dbReference type="ChEBI" id="CHEBI:83833"/>
        <dbReference type="ChEBI" id="CHEBI:83834"/>
        <dbReference type="EC" id="5.2.1.8"/>
    </reaction>
</comment>
<evidence type="ECO:0000259" key="9">
    <source>
        <dbReference type="PROSITE" id="PS50059"/>
    </source>
</evidence>
<comment type="subunit">
    <text evidence="4">Binds to histones H3 and H4.</text>
</comment>
<reference evidence="10 11" key="1">
    <citation type="journal article" date="2024" name="Commun. Biol.">
        <title>Comparative genomic analysis of thermophilic fungi reveals convergent evolutionary adaptations and gene losses.</title>
        <authorList>
            <person name="Steindorff A.S."/>
            <person name="Aguilar-Pontes M.V."/>
            <person name="Robinson A.J."/>
            <person name="Andreopoulos B."/>
            <person name="LaButti K."/>
            <person name="Kuo A."/>
            <person name="Mondo S."/>
            <person name="Riley R."/>
            <person name="Otillar R."/>
            <person name="Haridas S."/>
            <person name="Lipzen A."/>
            <person name="Grimwood J."/>
            <person name="Schmutz J."/>
            <person name="Clum A."/>
            <person name="Reid I.D."/>
            <person name="Moisan M.C."/>
            <person name="Butler G."/>
            <person name="Nguyen T.T.M."/>
            <person name="Dewar K."/>
            <person name="Conant G."/>
            <person name="Drula E."/>
            <person name="Henrissat B."/>
            <person name="Hansel C."/>
            <person name="Singer S."/>
            <person name="Hutchinson M.I."/>
            <person name="de Vries R.P."/>
            <person name="Natvig D.O."/>
            <person name="Powell A.J."/>
            <person name="Tsang A."/>
            <person name="Grigoriev I.V."/>
        </authorList>
    </citation>
    <scope>NUCLEOTIDE SEQUENCE [LARGE SCALE GENOMIC DNA]</scope>
    <source>
        <strain evidence="10 11">ATCC 24622</strain>
    </source>
</reference>
<evidence type="ECO:0000256" key="8">
    <source>
        <dbReference type="SAM" id="MobiDB-lite"/>
    </source>
</evidence>
<dbReference type="InterPro" id="IPR001179">
    <property type="entry name" value="PPIase_FKBP_dom"/>
</dbReference>
<dbReference type="Pfam" id="PF17800">
    <property type="entry name" value="NPL"/>
    <property type="match status" value="1"/>
</dbReference>
<dbReference type="Gene3D" id="2.60.120.340">
    <property type="entry name" value="Nucleoplasmin core domain"/>
    <property type="match status" value="1"/>
</dbReference>
<feature type="region of interest" description="Disordered" evidence="8">
    <location>
        <begin position="69"/>
        <end position="180"/>
    </location>
</feature>
<dbReference type="PIRSF" id="PIRSF001473">
    <property type="entry name" value="FK506-bp_FPR3"/>
    <property type="match status" value="1"/>
</dbReference>
<dbReference type="PANTHER" id="PTHR43811:SF19">
    <property type="entry name" value="39 KDA FK506-BINDING NUCLEAR PROTEIN"/>
    <property type="match status" value="1"/>
</dbReference>
<evidence type="ECO:0000256" key="2">
    <source>
        <dbReference type="ARBA" id="ARBA00002221"/>
    </source>
</evidence>
<evidence type="ECO:0000256" key="1">
    <source>
        <dbReference type="ARBA" id="ARBA00000971"/>
    </source>
</evidence>
<keyword evidence="6 7" id="KW-0413">Isomerase</keyword>
<feature type="domain" description="PPIase FKBP-type" evidence="9">
    <location>
        <begin position="405"/>
        <end position="492"/>
    </location>
</feature>
<dbReference type="EMBL" id="JAZHXJ010000002">
    <property type="protein sequence ID" value="KAL1884306.1"/>
    <property type="molecule type" value="Genomic_DNA"/>
</dbReference>
<dbReference type="PANTHER" id="PTHR43811">
    <property type="entry name" value="FKBP-TYPE PEPTIDYL-PROLYL CIS-TRANS ISOMERASE FKPA"/>
    <property type="match status" value="1"/>
</dbReference>
<keyword evidence="5 7" id="KW-0697">Rotamase</keyword>
<evidence type="ECO:0000313" key="10">
    <source>
        <dbReference type="EMBL" id="KAL1884306.1"/>
    </source>
</evidence>
<gene>
    <name evidence="10" type="ORF">VTK73DRAFT_3290</name>
</gene>
<feature type="compositionally biased region" description="Acidic residues" evidence="8">
    <location>
        <begin position="158"/>
        <end position="175"/>
    </location>
</feature>
<protein>
    <recommendedName>
        <fullName evidence="7">peptidylprolyl isomerase</fullName>
        <ecNumber evidence="7">5.2.1.8</ecNumber>
    </recommendedName>
</protein>
<feature type="compositionally biased region" description="Acidic residues" evidence="8">
    <location>
        <begin position="91"/>
        <end position="103"/>
    </location>
</feature>
<evidence type="ECO:0000256" key="5">
    <source>
        <dbReference type="ARBA" id="ARBA00023110"/>
    </source>
</evidence>
<dbReference type="InterPro" id="IPR023566">
    <property type="entry name" value="PPIase_Fpr3/Fpr4-like"/>
</dbReference>
<dbReference type="PROSITE" id="PS50059">
    <property type="entry name" value="FKBP_PPIASE"/>
    <property type="match status" value="1"/>
</dbReference>
<dbReference type="InterPro" id="IPR041232">
    <property type="entry name" value="NPL"/>
</dbReference>
<feature type="compositionally biased region" description="Basic and acidic residues" evidence="8">
    <location>
        <begin position="305"/>
        <end position="316"/>
    </location>
</feature>
<proteinExistence type="inferred from homology"/>
<organism evidence="10 11">
    <name type="scientific">Phialemonium thermophilum</name>
    <dbReference type="NCBI Taxonomy" id="223376"/>
    <lineage>
        <taxon>Eukaryota</taxon>
        <taxon>Fungi</taxon>
        <taxon>Dikarya</taxon>
        <taxon>Ascomycota</taxon>
        <taxon>Pezizomycotina</taxon>
        <taxon>Sordariomycetes</taxon>
        <taxon>Sordariomycetidae</taxon>
        <taxon>Cephalothecales</taxon>
        <taxon>Cephalothecaceae</taxon>
        <taxon>Phialemonium</taxon>
    </lineage>
</organism>
<feature type="compositionally biased region" description="Basic and acidic residues" evidence="8">
    <location>
        <begin position="336"/>
        <end position="352"/>
    </location>
</feature>
<dbReference type="Pfam" id="PF00254">
    <property type="entry name" value="FKBP_C"/>
    <property type="match status" value="1"/>
</dbReference>
<feature type="compositionally biased region" description="Basic and acidic residues" evidence="8">
    <location>
        <begin position="116"/>
        <end position="134"/>
    </location>
</feature>
<feature type="region of interest" description="Disordered" evidence="8">
    <location>
        <begin position="220"/>
        <end position="239"/>
    </location>
</feature>
<dbReference type="InterPro" id="IPR046357">
    <property type="entry name" value="PPIase_dom_sf"/>
</dbReference>
<name>A0ABR3Y8N1_9PEZI</name>
<feature type="compositionally biased region" description="Acidic residues" evidence="8">
    <location>
        <begin position="71"/>
        <end position="82"/>
    </location>
</feature>
<evidence type="ECO:0000256" key="7">
    <source>
        <dbReference type="PROSITE-ProRule" id="PRU00277"/>
    </source>
</evidence>
<comment type="similarity">
    <text evidence="3">Belongs to the FKBP-type PPIase family. FKBP3/4 subfamily.</text>
</comment>
<comment type="caution">
    <text evidence="10">The sequence shown here is derived from an EMBL/GenBank/DDBJ whole genome shotgun (WGS) entry which is preliminary data.</text>
</comment>
<evidence type="ECO:0000256" key="3">
    <source>
        <dbReference type="ARBA" id="ARBA00007838"/>
    </source>
</evidence>